<dbReference type="Proteomes" id="UP000183810">
    <property type="component" value="Chromosome"/>
</dbReference>
<keyword evidence="2" id="KW-1185">Reference proteome</keyword>
<dbReference type="EMBL" id="CP018082">
    <property type="protein sequence ID" value="APE35441.1"/>
    <property type="molecule type" value="Genomic_DNA"/>
</dbReference>
<organism evidence="1 2">
    <name type="scientific">Nocardia mangyaensis</name>
    <dbReference type="NCBI Taxonomy" id="2213200"/>
    <lineage>
        <taxon>Bacteria</taxon>
        <taxon>Bacillati</taxon>
        <taxon>Actinomycetota</taxon>
        <taxon>Actinomycetes</taxon>
        <taxon>Mycobacteriales</taxon>
        <taxon>Nocardiaceae</taxon>
        <taxon>Nocardia</taxon>
    </lineage>
</organism>
<proteinExistence type="predicted"/>
<accession>A0A1J0VTV0</accession>
<dbReference type="OrthoDB" id="2583792at2"/>
<dbReference type="KEGG" id="nsl:BOX37_17470"/>
<protein>
    <submittedName>
        <fullName evidence="1">Uncharacterized protein</fullName>
    </submittedName>
</protein>
<name>A0A1J0VTV0_9NOCA</name>
<evidence type="ECO:0000313" key="2">
    <source>
        <dbReference type="Proteomes" id="UP000183810"/>
    </source>
</evidence>
<sequence length="207" mass="22777">MTVLKALMLPRDGEVVDGCREIDVYDLPTACDSTVTGLYLTGDVDQEYLLDQRPSLDSFVTGGGRIVINGHVQRKFLAGLTTWRTLDFRNPRDLTLTRVTEHPVWAGTDPKSFLYSTGAPGPVPFEELERIGVAGFYGRGWYADLPEGARVVHTLGTTHAPIDYDYPLGAGRVLVHGGNDLLQFASAARGTERLRGQLLRWLEGSDD</sequence>
<dbReference type="AlphaFoldDB" id="A0A1J0VTV0"/>
<dbReference type="RefSeq" id="WP_071928630.1">
    <property type="nucleotide sequence ID" value="NZ_CP018082.1"/>
</dbReference>
<reference evidence="1" key="1">
    <citation type="submission" date="2016-11" db="EMBL/GenBank/DDBJ databases">
        <authorList>
            <person name="Jaros S."/>
            <person name="Januszkiewicz K."/>
            <person name="Wedrychowicz H."/>
        </authorList>
    </citation>
    <scope>NUCLEOTIDE SEQUENCE [LARGE SCALE GENOMIC DNA]</scope>
    <source>
        <strain evidence="1">Y48</strain>
    </source>
</reference>
<gene>
    <name evidence="1" type="ORF">BOX37_17470</name>
</gene>
<evidence type="ECO:0000313" key="1">
    <source>
        <dbReference type="EMBL" id="APE35441.1"/>
    </source>
</evidence>